<dbReference type="PRINTS" id="PR00081">
    <property type="entry name" value="GDHRDH"/>
</dbReference>
<comment type="similarity">
    <text evidence="1">Belongs to the short-chain dehydrogenases/reductases (SDR) family.</text>
</comment>
<dbReference type="PANTHER" id="PTHR42760:SF133">
    <property type="entry name" value="3-OXOACYL-[ACYL-CARRIER-PROTEIN] REDUCTASE"/>
    <property type="match status" value="1"/>
</dbReference>
<evidence type="ECO:0000259" key="3">
    <source>
        <dbReference type="SMART" id="SM00822"/>
    </source>
</evidence>
<feature type="domain" description="Ketoreductase" evidence="3">
    <location>
        <begin position="6"/>
        <end position="178"/>
    </location>
</feature>
<accession>A0A4R5DS15</accession>
<evidence type="ECO:0000256" key="1">
    <source>
        <dbReference type="ARBA" id="ARBA00006484"/>
    </source>
</evidence>
<dbReference type="SUPFAM" id="SSF51735">
    <property type="entry name" value="NAD(P)-binding Rossmann-fold domains"/>
    <property type="match status" value="1"/>
</dbReference>
<dbReference type="PROSITE" id="PS00061">
    <property type="entry name" value="ADH_SHORT"/>
    <property type="match status" value="1"/>
</dbReference>
<organism evidence="4 5">
    <name type="scientific">Jiangella asiatica</name>
    <dbReference type="NCBI Taxonomy" id="2530372"/>
    <lineage>
        <taxon>Bacteria</taxon>
        <taxon>Bacillati</taxon>
        <taxon>Actinomycetota</taxon>
        <taxon>Actinomycetes</taxon>
        <taxon>Jiangellales</taxon>
        <taxon>Jiangellaceae</taxon>
        <taxon>Jiangella</taxon>
    </lineage>
</organism>
<dbReference type="EMBL" id="SMKZ01000002">
    <property type="protein sequence ID" value="TDE15124.1"/>
    <property type="molecule type" value="Genomic_DNA"/>
</dbReference>
<dbReference type="InterPro" id="IPR036291">
    <property type="entry name" value="NAD(P)-bd_dom_sf"/>
</dbReference>
<dbReference type="Gene3D" id="3.40.50.720">
    <property type="entry name" value="NAD(P)-binding Rossmann-like Domain"/>
    <property type="match status" value="1"/>
</dbReference>
<gene>
    <name evidence="4" type="ORF">E1269_02445</name>
</gene>
<dbReference type="InterPro" id="IPR057326">
    <property type="entry name" value="KR_dom"/>
</dbReference>
<dbReference type="InterPro" id="IPR002347">
    <property type="entry name" value="SDR_fam"/>
</dbReference>
<dbReference type="SMART" id="SM00822">
    <property type="entry name" value="PKS_KR"/>
    <property type="match status" value="1"/>
</dbReference>
<reference evidence="4 5" key="1">
    <citation type="submission" date="2019-03" db="EMBL/GenBank/DDBJ databases">
        <title>Draft genome sequences of novel Actinobacteria.</title>
        <authorList>
            <person name="Sahin N."/>
            <person name="Ay H."/>
            <person name="Saygin H."/>
        </authorList>
    </citation>
    <scope>NUCLEOTIDE SEQUENCE [LARGE SCALE GENOMIC DNA]</scope>
    <source>
        <strain evidence="4 5">5K138</strain>
    </source>
</reference>
<sequence length="242" mass="24543">MQGENGALIVGASSEIGRAIARRLTVNGTRVFGVSHEAASAGTDMVVHESVDCTVSDEVAAVFRRAKAELGRLDTVVTAAAVSPRARAAETTDEQWNAALSSTLTTAFLAGREALRYLERGGSITAVSSVVADRGSPGYAAYSAAKGGLNSLVRVLALECGARGIRVNAVAPGLIGGAELPDAARGYALGHTGEPDDVAAAVEFLSSPAAGFITGVVLPVDGGLSAASPVAFLRPDLVDLLR</sequence>
<keyword evidence="5" id="KW-1185">Reference proteome</keyword>
<comment type="caution">
    <text evidence="4">The sequence shown here is derived from an EMBL/GenBank/DDBJ whole genome shotgun (WGS) entry which is preliminary data.</text>
</comment>
<evidence type="ECO:0000313" key="5">
    <source>
        <dbReference type="Proteomes" id="UP000294739"/>
    </source>
</evidence>
<dbReference type="AlphaFoldDB" id="A0A4R5DS15"/>
<dbReference type="CDD" id="cd05233">
    <property type="entry name" value="SDR_c"/>
    <property type="match status" value="1"/>
</dbReference>
<proteinExistence type="inferred from homology"/>
<dbReference type="Proteomes" id="UP000294739">
    <property type="component" value="Unassembled WGS sequence"/>
</dbReference>
<keyword evidence="2" id="KW-0560">Oxidoreductase</keyword>
<name>A0A4R5DS15_9ACTN</name>
<dbReference type="GO" id="GO:0016616">
    <property type="term" value="F:oxidoreductase activity, acting on the CH-OH group of donors, NAD or NADP as acceptor"/>
    <property type="evidence" value="ECO:0007669"/>
    <property type="project" value="UniProtKB-ARBA"/>
</dbReference>
<evidence type="ECO:0000256" key="2">
    <source>
        <dbReference type="ARBA" id="ARBA00023002"/>
    </source>
</evidence>
<dbReference type="OrthoDB" id="286404at2"/>
<dbReference type="InParanoid" id="A0A4R5DS15"/>
<protein>
    <submittedName>
        <fullName evidence="4">SDR family oxidoreductase</fullName>
    </submittedName>
</protein>
<dbReference type="PANTHER" id="PTHR42760">
    <property type="entry name" value="SHORT-CHAIN DEHYDROGENASES/REDUCTASES FAMILY MEMBER"/>
    <property type="match status" value="1"/>
</dbReference>
<evidence type="ECO:0000313" key="4">
    <source>
        <dbReference type="EMBL" id="TDE15124.1"/>
    </source>
</evidence>
<dbReference type="PRINTS" id="PR00080">
    <property type="entry name" value="SDRFAMILY"/>
</dbReference>
<dbReference type="InterPro" id="IPR020904">
    <property type="entry name" value="Sc_DH/Rdtase_CS"/>
</dbReference>
<dbReference type="Pfam" id="PF13561">
    <property type="entry name" value="adh_short_C2"/>
    <property type="match status" value="1"/>
</dbReference>